<dbReference type="AlphaFoldDB" id="A0A5M3MAI6"/>
<evidence type="ECO:0000313" key="3">
    <source>
        <dbReference type="Proteomes" id="UP000053558"/>
    </source>
</evidence>
<feature type="compositionally biased region" description="Polar residues" evidence="1">
    <location>
        <begin position="1"/>
        <end position="18"/>
    </location>
</feature>
<keyword evidence="3" id="KW-1185">Reference proteome</keyword>
<dbReference type="KEGG" id="cput:CONPUDRAFT_147201"/>
<evidence type="ECO:0000313" key="2">
    <source>
        <dbReference type="EMBL" id="EIW75635.1"/>
    </source>
</evidence>
<proteinExistence type="predicted"/>
<dbReference type="RefSeq" id="XP_007774332.1">
    <property type="nucleotide sequence ID" value="XM_007776142.1"/>
</dbReference>
<reference evidence="3" key="1">
    <citation type="journal article" date="2012" name="Science">
        <title>The Paleozoic origin of enzymatic lignin decomposition reconstructed from 31 fungal genomes.</title>
        <authorList>
            <person name="Floudas D."/>
            <person name="Binder M."/>
            <person name="Riley R."/>
            <person name="Barry K."/>
            <person name="Blanchette R.A."/>
            <person name="Henrissat B."/>
            <person name="Martinez A.T."/>
            <person name="Otillar R."/>
            <person name="Spatafora J.W."/>
            <person name="Yadav J.S."/>
            <person name="Aerts A."/>
            <person name="Benoit I."/>
            <person name="Boyd A."/>
            <person name="Carlson A."/>
            <person name="Copeland A."/>
            <person name="Coutinho P.M."/>
            <person name="de Vries R.P."/>
            <person name="Ferreira P."/>
            <person name="Findley K."/>
            <person name="Foster B."/>
            <person name="Gaskell J."/>
            <person name="Glotzer D."/>
            <person name="Gorecki P."/>
            <person name="Heitman J."/>
            <person name="Hesse C."/>
            <person name="Hori C."/>
            <person name="Igarashi K."/>
            <person name="Jurgens J.A."/>
            <person name="Kallen N."/>
            <person name="Kersten P."/>
            <person name="Kohler A."/>
            <person name="Kuees U."/>
            <person name="Kumar T.K.A."/>
            <person name="Kuo A."/>
            <person name="LaButti K."/>
            <person name="Larrondo L.F."/>
            <person name="Lindquist E."/>
            <person name="Ling A."/>
            <person name="Lombard V."/>
            <person name="Lucas S."/>
            <person name="Lundell T."/>
            <person name="Martin R."/>
            <person name="McLaughlin D.J."/>
            <person name="Morgenstern I."/>
            <person name="Morin E."/>
            <person name="Murat C."/>
            <person name="Nagy L.G."/>
            <person name="Nolan M."/>
            <person name="Ohm R.A."/>
            <person name="Patyshakuliyeva A."/>
            <person name="Rokas A."/>
            <person name="Ruiz-Duenas F.J."/>
            <person name="Sabat G."/>
            <person name="Salamov A."/>
            <person name="Samejima M."/>
            <person name="Schmutz J."/>
            <person name="Slot J.C."/>
            <person name="St John F."/>
            <person name="Stenlid J."/>
            <person name="Sun H."/>
            <person name="Sun S."/>
            <person name="Syed K."/>
            <person name="Tsang A."/>
            <person name="Wiebenga A."/>
            <person name="Young D."/>
            <person name="Pisabarro A."/>
            <person name="Eastwood D.C."/>
            <person name="Martin F."/>
            <person name="Cullen D."/>
            <person name="Grigoriev I.V."/>
            <person name="Hibbett D.S."/>
        </authorList>
    </citation>
    <scope>NUCLEOTIDE SEQUENCE [LARGE SCALE GENOMIC DNA]</scope>
    <source>
        <strain evidence="3">RWD-64-598 SS2</strain>
    </source>
</reference>
<dbReference type="EMBL" id="JH711588">
    <property type="protein sequence ID" value="EIW75635.1"/>
    <property type="molecule type" value="Genomic_DNA"/>
</dbReference>
<name>A0A5M3MAI6_CONPW</name>
<accession>A0A5M3MAI6</accession>
<comment type="caution">
    <text evidence="2">The sequence shown here is derived from an EMBL/GenBank/DDBJ whole genome shotgun (WGS) entry which is preliminary data.</text>
</comment>
<organism evidence="2 3">
    <name type="scientific">Coniophora puteana (strain RWD-64-598)</name>
    <name type="common">Brown rot fungus</name>
    <dbReference type="NCBI Taxonomy" id="741705"/>
    <lineage>
        <taxon>Eukaryota</taxon>
        <taxon>Fungi</taxon>
        <taxon>Dikarya</taxon>
        <taxon>Basidiomycota</taxon>
        <taxon>Agaricomycotina</taxon>
        <taxon>Agaricomycetes</taxon>
        <taxon>Agaricomycetidae</taxon>
        <taxon>Boletales</taxon>
        <taxon>Coniophorineae</taxon>
        <taxon>Coniophoraceae</taxon>
        <taxon>Coniophora</taxon>
    </lineage>
</organism>
<gene>
    <name evidence="2" type="ORF">CONPUDRAFT_147201</name>
</gene>
<dbReference type="Proteomes" id="UP000053558">
    <property type="component" value="Unassembled WGS sequence"/>
</dbReference>
<dbReference type="GeneID" id="19202293"/>
<evidence type="ECO:0000256" key="1">
    <source>
        <dbReference type="SAM" id="MobiDB-lite"/>
    </source>
</evidence>
<protein>
    <submittedName>
        <fullName evidence="2">Uncharacterized protein</fullName>
    </submittedName>
</protein>
<feature type="region of interest" description="Disordered" evidence="1">
    <location>
        <begin position="1"/>
        <end position="54"/>
    </location>
</feature>
<sequence>MHANTRQLAPRSVSQLAPQSDHHGQSNGRLQPEAADNPYIHRQPEGQGFTDYHWSRRERIYPSDRAGISARADGVTAQIQERSYAGSTTDRLFILNAHQAQITFQTGANATSQTVRRAKPVIAT</sequence>